<keyword evidence="3" id="KW-0862">Zinc</keyword>
<accession>A0ABQ6WWK6</accession>
<evidence type="ECO:0000256" key="6">
    <source>
        <dbReference type="ARBA" id="ARBA00023163"/>
    </source>
</evidence>
<dbReference type="Pfam" id="PF00172">
    <property type="entry name" value="Zn_clus"/>
    <property type="match status" value="1"/>
</dbReference>
<evidence type="ECO:0000256" key="5">
    <source>
        <dbReference type="ARBA" id="ARBA00023125"/>
    </source>
</evidence>
<comment type="subcellular location">
    <subcellularLocation>
        <location evidence="1">Nucleus</location>
    </subcellularLocation>
</comment>
<dbReference type="Pfam" id="PF04082">
    <property type="entry name" value="Fungal_trans"/>
    <property type="match status" value="1"/>
</dbReference>
<evidence type="ECO:0000256" key="1">
    <source>
        <dbReference type="ARBA" id="ARBA00004123"/>
    </source>
</evidence>
<evidence type="ECO:0000259" key="9">
    <source>
        <dbReference type="PROSITE" id="PS50048"/>
    </source>
</evidence>
<organism evidence="10 11">
    <name type="scientific">Aspergillus pseudocaelatus</name>
    <dbReference type="NCBI Taxonomy" id="1825620"/>
    <lineage>
        <taxon>Eukaryota</taxon>
        <taxon>Fungi</taxon>
        <taxon>Dikarya</taxon>
        <taxon>Ascomycota</taxon>
        <taxon>Pezizomycotina</taxon>
        <taxon>Eurotiomycetes</taxon>
        <taxon>Eurotiomycetidae</taxon>
        <taxon>Eurotiales</taxon>
        <taxon>Aspergillaceae</taxon>
        <taxon>Aspergillus</taxon>
        <taxon>Aspergillus subgen. Circumdati</taxon>
    </lineage>
</organism>
<dbReference type="PROSITE" id="PS50048">
    <property type="entry name" value="ZN2_CY6_FUNGAL_2"/>
    <property type="match status" value="1"/>
</dbReference>
<dbReference type="InterPro" id="IPR007219">
    <property type="entry name" value="XnlR_reg_dom"/>
</dbReference>
<evidence type="ECO:0000256" key="4">
    <source>
        <dbReference type="ARBA" id="ARBA00023015"/>
    </source>
</evidence>
<dbReference type="InterPro" id="IPR001138">
    <property type="entry name" value="Zn2Cys6_DnaBD"/>
</dbReference>
<dbReference type="PROSITE" id="PS00463">
    <property type="entry name" value="ZN2_CY6_FUNGAL_1"/>
    <property type="match status" value="1"/>
</dbReference>
<dbReference type="PANTHER" id="PTHR31845:SF39">
    <property type="entry name" value="TRANSCRIPTION FACTOR PBCR-RELATED"/>
    <property type="match status" value="1"/>
</dbReference>
<keyword evidence="11" id="KW-1185">Reference proteome</keyword>
<dbReference type="Gene3D" id="4.10.240.10">
    <property type="entry name" value="Zn(2)-C6 fungal-type DNA-binding domain"/>
    <property type="match status" value="1"/>
</dbReference>
<feature type="compositionally biased region" description="Basic and acidic residues" evidence="8">
    <location>
        <begin position="644"/>
        <end position="655"/>
    </location>
</feature>
<feature type="domain" description="Zn(2)-C6 fungal-type" evidence="9">
    <location>
        <begin position="100"/>
        <end position="134"/>
    </location>
</feature>
<evidence type="ECO:0000256" key="8">
    <source>
        <dbReference type="SAM" id="MobiDB-lite"/>
    </source>
</evidence>
<dbReference type="InterPro" id="IPR036864">
    <property type="entry name" value="Zn2-C6_fun-type_DNA-bd_sf"/>
</dbReference>
<evidence type="ECO:0000256" key="2">
    <source>
        <dbReference type="ARBA" id="ARBA00022723"/>
    </source>
</evidence>
<keyword evidence="7" id="KW-0539">Nucleus</keyword>
<feature type="region of interest" description="Disordered" evidence="8">
    <location>
        <begin position="139"/>
        <end position="167"/>
    </location>
</feature>
<dbReference type="Proteomes" id="UP000325395">
    <property type="component" value="Unassembled WGS sequence"/>
</dbReference>
<feature type="compositionally biased region" description="Polar residues" evidence="8">
    <location>
        <begin position="139"/>
        <end position="155"/>
    </location>
</feature>
<protein>
    <recommendedName>
        <fullName evidence="9">Zn(2)-C6 fungal-type domain-containing protein</fullName>
    </recommendedName>
</protein>
<keyword evidence="5" id="KW-0238">DNA-binding</keyword>
<sequence length="747" mass="83346">MAFLRFRLEAANRHPAPVPIAAAVSRPQPRGQDGNVQHPARTGIAPQAVSDESMCITSPARHGRDRLEPAAGYPERSARINDSRVRCSTIATPNLRRRTACIECRSSKSRCERLTTGDKRGCLRCLRRNKECILYPPSQEASVENPTTGAASCSPSPKLHAQQPRSGTAFFDRQGTAERLELDYDLDMDAPATFQGEPTNATLSSHPLSCSRSEQFGRMMNSVVNPKIAEQIFHQYVDNFAPKCPVVMFPTGTTAALVRETKPLLFLSIISIASAGYCTPAQQRDLTVKAKFHVADRAIVSGEKSLELVQALQVAAFWYRAPDDYKQMNLSQLASIATTMAIDLGLDTIDTSKPASTAEELWDQAEAQRAWLGCLLLSGSLSLILRRPTSLAWSAQYDDYVADLRRAKVSPTDEFLCTIVTTESICHAINKELFLSDPVSSVFLSDPKISTEVQKHKSQIESLPLNQISSIDKSLVEFGSFASLLYLHEPILHVNDNIVEFKAPFSLKSLETCNFIDTHVFDPSFLFMLRTTIRAAQGLLDCFLRLSTSDMIALPPHIYGGRVIYAMILLLKVQKAITLSRREISEWVTSSELRIEMYLEHLVLVSKRLITKDERSALSRAFLFMPQLKQWWHSYQTKTLPRSDGTEMTERRPFRTADGPLSPAVPAPRATVCVPSTHTQTPTITHLEPMDGLGQSDTLTQPAKASDYPLVHNEGTEFEPYQRELASDSWFWEFFNVDMLHQNGHPS</sequence>
<feature type="region of interest" description="Disordered" evidence="8">
    <location>
        <begin position="642"/>
        <end position="668"/>
    </location>
</feature>
<dbReference type="CDD" id="cd00067">
    <property type="entry name" value="GAL4"/>
    <property type="match status" value="1"/>
</dbReference>
<keyword evidence="2" id="KW-0479">Metal-binding</keyword>
<keyword evidence="4" id="KW-0805">Transcription regulation</keyword>
<dbReference type="EMBL" id="ML735701">
    <property type="protein sequence ID" value="KAE8421400.1"/>
    <property type="molecule type" value="Genomic_DNA"/>
</dbReference>
<name>A0ABQ6WWK6_9EURO</name>
<reference evidence="10 11" key="1">
    <citation type="submission" date="2019-04" db="EMBL/GenBank/DDBJ databases">
        <authorList>
            <consortium name="DOE Joint Genome Institute"/>
            <person name="Mondo S."/>
            <person name="Kjaerbolling I."/>
            <person name="Vesth T."/>
            <person name="Frisvad J.C."/>
            <person name="Nybo J.L."/>
            <person name="Theobald S."/>
            <person name="Kildgaard S."/>
            <person name="Isbrandt T."/>
            <person name="Kuo A."/>
            <person name="Sato A."/>
            <person name="Lyhne E.K."/>
            <person name="Kogle M.E."/>
            <person name="Wiebenga A."/>
            <person name="Kun R.S."/>
            <person name="Lubbers R.J."/>
            <person name="Makela M.R."/>
            <person name="Barry K."/>
            <person name="Chovatia M."/>
            <person name="Clum A."/>
            <person name="Daum C."/>
            <person name="Haridas S."/>
            <person name="He G."/>
            <person name="LaButti K."/>
            <person name="Lipzen A."/>
            <person name="Riley R."/>
            <person name="Salamov A."/>
            <person name="Simmons B.A."/>
            <person name="Magnuson J.K."/>
            <person name="Henrissat B."/>
            <person name="Mortensen U.H."/>
            <person name="Larsen T.O."/>
            <person name="Devries R.P."/>
            <person name="Grigoriev I.V."/>
            <person name="Machida M."/>
            <person name="Baker S.E."/>
            <person name="Andersen M.R."/>
            <person name="Cantor M.N."/>
            <person name="Hua S.X."/>
        </authorList>
    </citation>
    <scope>NUCLEOTIDE SEQUENCE [LARGE SCALE GENOMIC DNA]</scope>
    <source>
        <strain evidence="10 11">CBS 117616</strain>
    </source>
</reference>
<proteinExistence type="predicted"/>
<dbReference type="InterPro" id="IPR051089">
    <property type="entry name" value="prtT"/>
</dbReference>
<dbReference type="CDD" id="cd12148">
    <property type="entry name" value="fungal_TF_MHR"/>
    <property type="match status" value="1"/>
</dbReference>
<dbReference type="PANTHER" id="PTHR31845">
    <property type="entry name" value="FINGER DOMAIN PROTEIN, PUTATIVE-RELATED"/>
    <property type="match status" value="1"/>
</dbReference>
<evidence type="ECO:0000256" key="7">
    <source>
        <dbReference type="ARBA" id="ARBA00023242"/>
    </source>
</evidence>
<evidence type="ECO:0000256" key="3">
    <source>
        <dbReference type="ARBA" id="ARBA00022833"/>
    </source>
</evidence>
<keyword evidence="6" id="KW-0804">Transcription</keyword>
<dbReference type="SUPFAM" id="SSF57701">
    <property type="entry name" value="Zn2/Cys6 DNA-binding domain"/>
    <property type="match status" value="1"/>
</dbReference>
<evidence type="ECO:0000313" key="11">
    <source>
        <dbReference type="Proteomes" id="UP000325395"/>
    </source>
</evidence>
<evidence type="ECO:0000313" key="10">
    <source>
        <dbReference type="EMBL" id="KAE8421400.1"/>
    </source>
</evidence>
<gene>
    <name evidence="10" type="ORF">BDV36DRAFT_292326</name>
</gene>
<dbReference type="SMART" id="SM00066">
    <property type="entry name" value="GAL4"/>
    <property type="match status" value="1"/>
</dbReference>